<dbReference type="STRING" id="768671.ThimaDRAFT_0845"/>
<dbReference type="SUPFAM" id="SSF81296">
    <property type="entry name" value="E set domains"/>
    <property type="match status" value="1"/>
</dbReference>
<sequence length="105" mass="11552">MSADLGKIRLKLKDGAILVKVILNHPMESGSRKDPVTGELIPRHFIREVVCEHDGKPVLTLDWGWGISANPFLSFVIKEGAKGDTVTVRWTDSQQMTGVLEAVVT</sequence>
<evidence type="ECO:0000259" key="1">
    <source>
        <dbReference type="Pfam" id="PF08770"/>
    </source>
</evidence>
<feature type="domain" description="Sulphur oxidation protein SoxZ" evidence="1">
    <location>
        <begin position="11"/>
        <end position="97"/>
    </location>
</feature>
<dbReference type="OrthoDB" id="9795530at2"/>
<dbReference type="EMBL" id="AFWV01000002">
    <property type="protein sequence ID" value="EGV20169.1"/>
    <property type="molecule type" value="Genomic_DNA"/>
</dbReference>
<dbReference type="Gene3D" id="2.60.40.10">
    <property type="entry name" value="Immunoglobulins"/>
    <property type="match status" value="1"/>
</dbReference>
<organism evidence="2 3">
    <name type="scientific">Thiocapsa marina 5811</name>
    <dbReference type="NCBI Taxonomy" id="768671"/>
    <lineage>
        <taxon>Bacteria</taxon>
        <taxon>Pseudomonadati</taxon>
        <taxon>Pseudomonadota</taxon>
        <taxon>Gammaproteobacteria</taxon>
        <taxon>Chromatiales</taxon>
        <taxon>Chromatiaceae</taxon>
        <taxon>Thiocapsa</taxon>
    </lineage>
</organism>
<evidence type="ECO:0000313" key="3">
    <source>
        <dbReference type="Proteomes" id="UP000005459"/>
    </source>
</evidence>
<accession>F9U7E3</accession>
<dbReference type="InterPro" id="IPR014880">
    <property type="entry name" value="SoxZ_dom"/>
</dbReference>
<name>F9U7E3_9GAMM</name>
<protein>
    <submittedName>
        <fullName evidence="2">Sulfur oxidation protein SoxZ</fullName>
    </submittedName>
</protein>
<dbReference type="RefSeq" id="WP_007191722.1">
    <property type="nucleotide sequence ID" value="NZ_AFWV01000002.1"/>
</dbReference>
<evidence type="ECO:0000313" key="2">
    <source>
        <dbReference type="EMBL" id="EGV20169.1"/>
    </source>
</evidence>
<dbReference type="InterPro" id="IPR013783">
    <property type="entry name" value="Ig-like_fold"/>
</dbReference>
<dbReference type="eggNOG" id="COG5501">
    <property type="taxonomic scope" value="Bacteria"/>
</dbReference>
<dbReference type="InterPro" id="IPR014756">
    <property type="entry name" value="Ig_E-set"/>
</dbReference>
<dbReference type="NCBIfam" id="TIGR04490">
    <property type="entry name" value="SoxZ_true"/>
    <property type="match status" value="1"/>
</dbReference>
<proteinExistence type="predicted"/>
<gene>
    <name evidence="2" type="ORF">ThimaDRAFT_0845</name>
</gene>
<reference evidence="2 3" key="1">
    <citation type="submission" date="2011-06" db="EMBL/GenBank/DDBJ databases">
        <title>The draft genome of Thiocapsa marina 5811.</title>
        <authorList>
            <consortium name="US DOE Joint Genome Institute (JGI-PGF)"/>
            <person name="Lucas S."/>
            <person name="Han J."/>
            <person name="Cheng J.-F."/>
            <person name="Goodwin L."/>
            <person name="Pitluck S."/>
            <person name="Peters L."/>
            <person name="Land M.L."/>
            <person name="Hauser L."/>
            <person name="Vogl K."/>
            <person name="Liu Z."/>
            <person name="Imhoff J."/>
            <person name="Thiel V."/>
            <person name="Frigaard N.-U."/>
            <person name="Bryant D."/>
            <person name="Woyke T.J."/>
        </authorList>
    </citation>
    <scope>NUCLEOTIDE SEQUENCE [LARGE SCALE GENOMIC DNA]</scope>
    <source>
        <strain evidence="2 3">5811</strain>
    </source>
</reference>
<keyword evidence="3" id="KW-1185">Reference proteome</keyword>
<dbReference type="Pfam" id="PF08770">
    <property type="entry name" value="SoxZ"/>
    <property type="match status" value="1"/>
</dbReference>
<dbReference type="InterPro" id="IPR030995">
    <property type="entry name" value="SoxZ"/>
</dbReference>
<dbReference type="Proteomes" id="UP000005459">
    <property type="component" value="Unassembled WGS sequence"/>
</dbReference>
<dbReference type="AlphaFoldDB" id="F9U7E3"/>